<gene>
    <name evidence="12" type="ORF">LT40_08255</name>
</gene>
<keyword evidence="6" id="KW-0547">Nucleotide-binding</keyword>
<dbReference type="FunFam" id="3.20.20.70:FF:000154">
    <property type="entry name" value="Probable nitronate monooxygenase"/>
    <property type="match status" value="1"/>
</dbReference>
<evidence type="ECO:0000256" key="8">
    <source>
        <dbReference type="ARBA" id="ARBA00023033"/>
    </source>
</evidence>
<evidence type="ECO:0000256" key="9">
    <source>
        <dbReference type="ARBA" id="ARBA00031155"/>
    </source>
</evidence>
<dbReference type="RefSeq" id="WP_043188669.1">
    <property type="nucleotide sequence ID" value="NZ_CP009533.1"/>
</dbReference>
<dbReference type="CDD" id="cd04730">
    <property type="entry name" value="NPD_like"/>
    <property type="match status" value="1"/>
</dbReference>
<dbReference type="PANTHER" id="PTHR42747">
    <property type="entry name" value="NITRONATE MONOOXYGENASE-RELATED"/>
    <property type="match status" value="1"/>
</dbReference>
<sequence length="361" mass="38119">MRNLRFWSHVGVRLPIVQAPMVGVSNPTLAAAVSNAGALGSIGLGASTPEQARTLIRQTSALTDRPFNVNLFCHAPARFDDARNTAWLAHLAPWFAEFDAVPPSALREIYTSFLDDRAMLDVLLAERPRVVSFHFGVPEPHWIEQLRGAGIVTLGCATTLQEARWLEDAGIDAIVAQGYEAGGHRGVFDDSPNQDQALGLFALLRVLTTKLSLPVIAAGGIMDGAGIDAALALGACGAQLGTAFILCPESSATPQHRAALASAKAHDTRVTRYLSGRPARGLVNRLYLEGSSEPLPQAAEYPLAYDAAKALHAAAVLKGSHEFAAQWAGQGAPLARAMPAAQLIQTLADEMGEVSALASLP</sequence>
<dbReference type="SUPFAM" id="SSF51412">
    <property type="entry name" value="Inosine monophosphate dehydrogenase (IMPDH)"/>
    <property type="match status" value="1"/>
</dbReference>
<dbReference type="PANTHER" id="PTHR42747:SF3">
    <property type="entry name" value="NITRONATE MONOOXYGENASE-RELATED"/>
    <property type="match status" value="1"/>
</dbReference>
<keyword evidence="8" id="KW-0503">Monooxygenase</keyword>
<evidence type="ECO:0000256" key="5">
    <source>
        <dbReference type="ARBA" id="ARBA00022643"/>
    </source>
</evidence>
<accession>A0A089YPB6</accession>
<keyword evidence="13" id="KW-1185">Reference proteome</keyword>
<keyword evidence="7" id="KW-0560">Oxidoreductase</keyword>
<keyword evidence="3" id="KW-0216">Detoxification</keyword>
<dbReference type="Pfam" id="PF03060">
    <property type="entry name" value="NMO"/>
    <property type="match status" value="1"/>
</dbReference>
<evidence type="ECO:0000256" key="11">
    <source>
        <dbReference type="ARBA" id="ARBA00067136"/>
    </source>
</evidence>
<dbReference type="GO" id="GO:0000166">
    <property type="term" value="F:nucleotide binding"/>
    <property type="evidence" value="ECO:0007669"/>
    <property type="project" value="UniProtKB-KW"/>
</dbReference>
<dbReference type="InterPro" id="IPR004136">
    <property type="entry name" value="NMO"/>
</dbReference>
<proteinExistence type="inferred from homology"/>
<dbReference type="STRING" id="216142.LT40_08255"/>
<evidence type="ECO:0000256" key="6">
    <source>
        <dbReference type="ARBA" id="ARBA00022741"/>
    </source>
</evidence>
<evidence type="ECO:0000256" key="3">
    <source>
        <dbReference type="ARBA" id="ARBA00022575"/>
    </source>
</evidence>
<dbReference type="HOGENOM" id="CLU_038732_5_0_6"/>
<dbReference type="eggNOG" id="COG2070">
    <property type="taxonomic scope" value="Bacteria"/>
</dbReference>
<dbReference type="Gene3D" id="3.20.20.70">
    <property type="entry name" value="Aldolase class I"/>
    <property type="match status" value="1"/>
</dbReference>
<dbReference type="Proteomes" id="UP000029499">
    <property type="component" value="Chromosome"/>
</dbReference>
<reference evidence="12 13" key="1">
    <citation type="journal article" date="2015" name="J. Biotechnol.">
        <title>Complete genome sequence of Pseudomonas rhizosphaerae IH5T (=DSM 16299T), a phosphate-solubilizing rhizobacterium for bacterial biofertilizer.</title>
        <authorList>
            <person name="Kwak Y."/>
            <person name="Jung B.K."/>
            <person name="Shin J.H."/>
        </authorList>
    </citation>
    <scope>NUCLEOTIDE SEQUENCE [LARGE SCALE GENOMIC DNA]</scope>
    <source>
        <strain evidence="12">DSM 16299</strain>
    </source>
</reference>
<evidence type="ECO:0000313" key="13">
    <source>
        <dbReference type="Proteomes" id="UP000029499"/>
    </source>
</evidence>
<dbReference type="AlphaFoldDB" id="A0A089YPB6"/>
<dbReference type="GO" id="GO:0009636">
    <property type="term" value="P:response to toxic substance"/>
    <property type="evidence" value="ECO:0007669"/>
    <property type="project" value="UniProtKB-KW"/>
</dbReference>
<comment type="cofactor">
    <cofactor evidence="1">
        <name>FMN</name>
        <dbReference type="ChEBI" id="CHEBI:58210"/>
    </cofactor>
</comment>
<evidence type="ECO:0000256" key="7">
    <source>
        <dbReference type="ARBA" id="ARBA00023002"/>
    </source>
</evidence>
<comment type="catalytic activity">
    <reaction evidence="10">
        <text>3 propionate 3-nitronate + 3 O2 + H2O = 3 3-oxopropanoate + 2 nitrate + nitrite + H2O2 + 3 H(+)</text>
        <dbReference type="Rhea" id="RHEA:57332"/>
        <dbReference type="ChEBI" id="CHEBI:15377"/>
        <dbReference type="ChEBI" id="CHEBI:15378"/>
        <dbReference type="ChEBI" id="CHEBI:15379"/>
        <dbReference type="ChEBI" id="CHEBI:16240"/>
        <dbReference type="ChEBI" id="CHEBI:16301"/>
        <dbReference type="ChEBI" id="CHEBI:17632"/>
        <dbReference type="ChEBI" id="CHEBI:33190"/>
        <dbReference type="ChEBI" id="CHEBI:136067"/>
    </reaction>
</comment>
<dbReference type="InterPro" id="IPR013785">
    <property type="entry name" value="Aldolase_TIM"/>
</dbReference>
<protein>
    <recommendedName>
        <fullName evidence="11">Nitronate monooxygenase</fullName>
    </recommendedName>
    <alternativeName>
        <fullName evidence="9">Propionate 3-nitronate monooxygenase</fullName>
    </alternativeName>
</protein>
<dbReference type="KEGG" id="prh:LT40_08255"/>
<evidence type="ECO:0000313" key="12">
    <source>
        <dbReference type="EMBL" id="AIS17389.1"/>
    </source>
</evidence>
<dbReference type="OrthoDB" id="9778912at2"/>
<evidence type="ECO:0000256" key="2">
    <source>
        <dbReference type="ARBA" id="ARBA00009881"/>
    </source>
</evidence>
<dbReference type="EMBL" id="CP009533">
    <property type="protein sequence ID" value="AIS17389.1"/>
    <property type="molecule type" value="Genomic_DNA"/>
</dbReference>
<keyword evidence="4" id="KW-0285">Flavoprotein</keyword>
<dbReference type="GO" id="GO:0051213">
    <property type="term" value="F:dioxygenase activity"/>
    <property type="evidence" value="ECO:0007669"/>
    <property type="project" value="UniProtKB-KW"/>
</dbReference>
<dbReference type="GO" id="GO:0018580">
    <property type="term" value="F:nitronate monooxygenase activity"/>
    <property type="evidence" value="ECO:0007669"/>
    <property type="project" value="InterPro"/>
</dbReference>
<evidence type="ECO:0000256" key="10">
    <source>
        <dbReference type="ARBA" id="ARBA00049401"/>
    </source>
</evidence>
<name>A0A089YPB6_9PSED</name>
<organism evidence="12 13">
    <name type="scientific">Pseudomonas rhizosphaerae</name>
    <dbReference type="NCBI Taxonomy" id="216142"/>
    <lineage>
        <taxon>Bacteria</taxon>
        <taxon>Pseudomonadati</taxon>
        <taxon>Pseudomonadota</taxon>
        <taxon>Gammaproteobacteria</taxon>
        <taxon>Pseudomonadales</taxon>
        <taxon>Pseudomonadaceae</taxon>
        <taxon>Pseudomonas</taxon>
    </lineage>
</organism>
<evidence type="ECO:0000256" key="4">
    <source>
        <dbReference type="ARBA" id="ARBA00022630"/>
    </source>
</evidence>
<comment type="similarity">
    <text evidence="2">Belongs to the nitronate monooxygenase family. NMO class I subfamily.</text>
</comment>
<evidence type="ECO:0000256" key="1">
    <source>
        <dbReference type="ARBA" id="ARBA00001917"/>
    </source>
</evidence>
<keyword evidence="12" id="KW-0223">Dioxygenase</keyword>
<keyword evidence="5" id="KW-0288">FMN</keyword>